<gene>
    <name evidence="1" type="ORF">UFOVP117_33</name>
</gene>
<evidence type="ECO:0000313" key="1">
    <source>
        <dbReference type="EMBL" id="CAB4129583.1"/>
    </source>
</evidence>
<dbReference type="EMBL" id="LR796235">
    <property type="protein sequence ID" value="CAB4129583.1"/>
    <property type="molecule type" value="Genomic_DNA"/>
</dbReference>
<protein>
    <submittedName>
        <fullName evidence="1">Uncharacterized protein</fullName>
    </submittedName>
</protein>
<organism evidence="1">
    <name type="scientific">uncultured Caudovirales phage</name>
    <dbReference type="NCBI Taxonomy" id="2100421"/>
    <lineage>
        <taxon>Viruses</taxon>
        <taxon>Duplodnaviria</taxon>
        <taxon>Heunggongvirae</taxon>
        <taxon>Uroviricota</taxon>
        <taxon>Caudoviricetes</taxon>
        <taxon>Peduoviridae</taxon>
        <taxon>Maltschvirus</taxon>
        <taxon>Maltschvirus maltsch</taxon>
    </lineage>
</organism>
<accession>A0A6J5L8C4</accession>
<proteinExistence type="predicted"/>
<reference evidence="1" key="1">
    <citation type="submission" date="2020-04" db="EMBL/GenBank/DDBJ databases">
        <authorList>
            <person name="Chiriac C."/>
            <person name="Salcher M."/>
            <person name="Ghai R."/>
            <person name="Kavagutti S V."/>
        </authorList>
    </citation>
    <scope>NUCLEOTIDE SEQUENCE</scope>
</reference>
<name>A0A6J5L8C4_9CAUD</name>
<sequence length="269" mass="30880">MYLVEKFEEEVTPDLKYYAFDWDDNILTMPTQIMLRTEDNDEVGMSTEDFAEYRVKIGVEPFEYKKKTIVGFADDPFRNFGTKGDKRFIIDAMMAKIGPAWDDFVEAINGGSIFSIVTARGHSPLALRRAIENMIETNFKGISKKELVKNLRKFRKFAGEEDMKDKELINAYMDMNKYYPVTFGAGSAQSPEKGKVDALKEFQGYVKYLANILKKPVMFKDDISNNFIPTIGFSDDDLRNLEKVKDELSKDPENIIQTISTHGGKKQNY</sequence>